<evidence type="ECO:0000313" key="6">
    <source>
        <dbReference type="Proteomes" id="UP000612893"/>
    </source>
</evidence>
<comment type="caution">
    <text evidence="5">The sequence shown here is derived from an EMBL/GenBank/DDBJ whole genome shotgun (WGS) entry which is preliminary data.</text>
</comment>
<evidence type="ECO:0000313" key="5">
    <source>
        <dbReference type="EMBL" id="MBJ7596657.1"/>
    </source>
</evidence>
<sequence>MSAFWAPRWHAPPGWEPATPAARTTSRTRGRKLADFDIKDLRVSVEGREILKGVSLGISRGEVHAIMGPNGSGKSTLSNTLMGHPGYEVTGGEVQFKGRNLLELEPDERARLGVYLAFQYPTVVPGVTMANFLRTALNAKRGYDGKDKSKAITPREFRALLKEPMQTLRMDESFLSRYVNDGFSGGEKKRAEILQMAVLKPEIAILDETDSGLDIDSIRFVSDAINSLRGQDLGVLIITHYSRILEYIKPDYIHVLVNGQVVESGGPEVAGRLEKSGYSEWGLDEPATIHSGAPVGSEEVI</sequence>
<protein>
    <submittedName>
        <fullName evidence="5">Fe-S cluster assembly ATPase SufC</fullName>
    </submittedName>
</protein>
<feature type="domain" description="ABC transporter" evidence="4">
    <location>
        <begin position="36"/>
        <end position="283"/>
    </location>
</feature>
<dbReference type="InterPro" id="IPR017871">
    <property type="entry name" value="ABC_transporter-like_CS"/>
</dbReference>
<evidence type="ECO:0000256" key="2">
    <source>
        <dbReference type="ARBA" id="ARBA00022741"/>
    </source>
</evidence>
<dbReference type="AlphaFoldDB" id="A0A934K3I3"/>
<dbReference type="PANTHER" id="PTHR43204">
    <property type="entry name" value="ABC TRANSPORTER I FAMILY MEMBER 6, CHLOROPLASTIC"/>
    <property type="match status" value="1"/>
</dbReference>
<organism evidence="5 6">
    <name type="scientific">Candidatus Nephthysia bennettiae</name>
    <dbReference type="NCBI Taxonomy" id="3127016"/>
    <lineage>
        <taxon>Bacteria</taxon>
        <taxon>Bacillati</taxon>
        <taxon>Candidatus Dormiibacterota</taxon>
        <taxon>Candidatus Dormibacteria</taxon>
        <taxon>Candidatus Dormibacterales</taxon>
        <taxon>Candidatus Dormibacteraceae</taxon>
        <taxon>Candidatus Nephthysia</taxon>
    </lineage>
</organism>
<accession>A0A934K3I3</accession>
<dbReference type="InterPro" id="IPR003439">
    <property type="entry name" value="ABC_transporter-like_ATP-bd"/>
</dbReference>
<keyword evidence="2" id="KW-0547">Nucleotide-binding</keyword>
<keyword evidence="3" id="KW-0067">ATP-binding</keyword>
<dbReference type="SUPFAM" id="SSF52540">
    <property type="entry name" value="P-loop containing nucleoside triphosphate hydrolases"/>
    <property type="match status" value="1"/>
</dbReference>
<dbReference type="GO" id="GO:0005524">
    <property type="term" value="F:ATP binding"/>
    <property type="evidence" value="ECO:0007669"/>
    <property type="project" value="UniProtKB-KW"/>
</dbReference>
<comment type="similarity">
    <text evidence="1">Belongs to the ABC transporter superfamily. Ycf16 family.</text>
</comment>
<dbReference type="InterPro" id="IPR027417">
    <property type="entry name" value="P-loop_NTPase"/>
</dbReference>
<dbReference type="PROSITE" id="PS50893">
    <property type="entry name" value="ABC_TRANSPORTER_2"/>
    <property type="match status" value="1"/>
</dbReference>
<dbReference type="Proteomes" id="UP000612893">
    <property type="component" value="Unassembled WGS sequence"/>
</dbReference>
<dbReference type="InterPro" id="IPR010230">
    <property type="entry name" value="FeS-cluster_ATPase_SufC"/>
</dbReference>
<dbReference type="InterPro" id="IPR003593">
    <property type="entry name" value="AAA+_ATPase"/>
</dbReference>
<reference evidence="5" key="1">
    <citation type="submission" date="2020-10" db="EMBL/GenBank/DDBJ databases">
        <title>Ca. Dormibacterota MAGs.</title>
        <authorList>
            <person name="Montgomery K."/>
        </authorList>
    </citation>
    <scope>NUCLEOTIDE SEQUENCE [LARGE SCALE GENOMIC DNA]</scope>
    <source>
        <strain evidence="5">SC8812_S17_10</strain>
    </source>
</reference>
<gene>
    <name evidence="5" type="primary">sufC</name>
    <name evidence="5" type="ORF">JF922_01025</name>
</gene>
<name>A0A934K3I3_9BACT</name>
<dbReference type="SMART" id="SM00382">
    <property type="entry name" value="AAA"/>
    <property type="match status" value="1"/>
</dbReference>
<dbReference type="PROSITE" id="PS00211">
    <property type="entry name" value="ABC_TRANSPORTER_1"/>
    <property type="match status" value="1"/>
</dbReference>
<proteinExistence type="inferred from homology"/>
<dbReference type="EMBL" id="JAEKNR010000015">
    <property type="protein sequence ID" value="MBJ7596657.1"/>
    <property type="molecule type" value="Genomic_DNA"/>
</dbReference>
<evidence type="ECO:0000256" key="3">
    <source>
        <dbReference type="ARBA" id="ARBA00022840"/>
    </source>
</evidence>
<evidence type="ECO:0000259" key="4">
    <source>
        <dbReference type="PROSITE" id="PS50893"/>
    </source>
</evidence>
<keyword evidence="6" id="KW-1185">Reference proteome</keyword>
<dbReference type="CDD" id="cd03217">
    <property type="entry name" value="ABC_FeS_Assembly"/>
    <property type="match status" value="1"/>
</dbReference>
<dbReference type="Pfam" id="PF00005">
    <property type="entry name" value="ABC_tran"/>
    <property type="match status" value="1"/>
</dbReference>
<dbReference type="Gene3D" id="3.40.50.300">
    <property type="entry name" value="P-loop containing nucleotide triphosphate hydrolases"/>
    <property type="match status" value="1"/>
</dbReference>
<dbReference type="NCBIfam" id="TIGR01978">
    <property type="entry name" value="sufC"/>
    <property type="match status" value="1"/>
</dbReference>
<dbReference type="PANTHER" id="PTHR43204:SF1">
    <property type="entry name" value="ABC TRANSPORTER I FAMILY MEMBER 6, CHLOROPLASTIC"/>
    <property type="match status" value="1"/>
</dbReference>
<evidence type="ECO:0000256" key="1">
    <source>
        <dbReference type="ARBA" id="ARBA00006216"/>
    </source>
</evidence>